<dbReference type="Pfam" id="PF02627">
    <property type="entry name" value="CMD"/>
    <property type="match status" value="1"/>
</dbReference>
<evidence type="ECO:0000313" key="2">
    <source>
        <dbReference type="EMBL" id="SDJ97727.1"/>
    </source>
</evidence>
<keyword evidence="3" id="KW-1185">Reference proteome</keyword>
<proteinExistence type="predicted"/>
<dbReference type="SUPFAM" id="SSF69118">
    <property type="entry name" value="AhpD-like"/>
    <property type="match status" value="1"/>
</dbReference>
<dbReference type="InterPro" id="IPR004675">
    <property type="entry name" value="AhpD_core"/>
</dbReference>
<dbReference type="NCBIfam" id="TIGR00778">
    <property type="entry name" value="ahpD_dom"/>
    <property type="match status" value="1"/>
</dbReference>
<feature type="domain" description="Carboxymuconolactone decarboxylase-like" evidence="1">
    <location>
        <begin position="49"/>
        <end position="125"/>
    </location>
</feature>
<dbReference type="Proteomes" id="UP000199202">
    <property type="component" value="Unassembled WGS sequence"/>
</dbReference>
<dbReference type="OrthoDB" id="3342615at2"/>
<evidence type="ECO:0000259" key="1">
    <source>
        <dbReference type="Pfam" id="PF02627"/>
    </source>
</evidence>
<dbReference type="InterPro" id="IPR003779">
    <property type="entry name" value="CMD-like"/>
</dbReference>
<name>A0A1G8Y508_9ACTN</name>
<dbReference type="GO" id="GO:0051920">
    <property type="term" value="F:peroxiredoxin activity"/>
    <property type="evidence" value="ECO:0007669"/>
    <property type="project" value="InterPro"/>
</dbReference>
<protein>
    <submittedName>
        <fullName evidence="2">Alkylhydroperoxidase AhpD family core domain-containing protein</fullName>
    </submittedName>
</protein>
<organism evidence="2 3">
    <name type="scientific">Nonomuraea jiangxiensis</name>
    <dbReference type="NCBI Taxonomy" id="633440"/>
    <lineage>
        <taxon>Bacteria</taxon>
        <taxon>Bacillati</taxon>
        <taxon>Actinomycetota</taxon>
        <taxon>Actinomycetes</taxon>
        <taxon>Streptosporangiales</taxon>
        <taxon>Streptosporangiaceae</taxon>
        <taxon>Nonomuraea</taxon>
    </lineage>
</organism>
<dbReference type="STRING" id="633440.SAMN05421869_113168"/>
<evidence type="ECO:0000313" key="3">
    <source>
        <dbReference type="Proteomes" id="UP000199202"/>
    </source>
</evidence>
<keyword evidence="2" id="KW-0575">Peroxidase</keyword>
<dbReference type="EMBL" id="FNDJ01000013">
    <property type="protein sequence ID" value="SDJ97727.1"/>
    <property type="molecule type" value="Genomic_DNA"/>
</dbReference>
<dbReference type="Gene3D" id="1.20.1290.10">
    <property type="entry name" value="AhpD-like"/>
    <property type="match status" value="1"/>
</dbReference>
<dbReference type="AlphaFoldDB" id="A0A1G8Y508"/>
<dbReference type="RefSeq" id="WP_090937483.1">
    <property type="nucleotide sequence ID" value="NZ_FNDJ01000013.1"/>
</dbReference>
<reference evidence="2 3" key="1">
    <citation type="submission" date="2016-10" db="EMBL/GenBank/DDBJ databases">
        <authorList>
            <person name="de Groot N.N."/>
        </authorList>
    </citation>
    <scope>NUCLEOTIDE SEQUENCE [LARGE SCALE GENOMIC DNA]</scope>
    <source>
        <strain evidence="2 3">CGMCC 4.6533</strain>
    </source>
</reference>
<sequence length="346" mass="35685">MMAGFRYVTPVEPPAATGRVAQVYAQFADEVGMARMPIFLTLSPAPEVLAATWATLRESLLTGNAPRTGKELVALGVSMVNKCPFCVAAHTTFLHATGDHRLGEAVAGGGAPADPAQARLLAWAKARDGGVPRPFAAKLAPEYVGTALAFHFINRMVSALLTENLLPANLQNSRLVRSLGGLTLARKTRRRTAPGRSLPLIAGLPALPEPAWGAGTPAGAAYAVLGAVAGAGADLLGEAARAAVAGAVGAWDGSHPPMGGDWLDRPLAGLPAGERAGARIALLVALAPYRLTDADVAAWRDSSPSMTDEDLVRLCAFGAMRGTERTAVLIGESSTTTETPTSGDRS</sequence>
<gene>
    <name evidence="2" type="ORF">SAMN05421869_113168</name>
</gene>
<accession>A0A1G8Y508</accession>
<dbReference type="InterPro" id="IPR029032">
    <property type="entry name" value="AhpD-like"/>
</dbReference>
<keyword evidence="2" id="KW-0560">Oxidoreductase</keyword>